<dbReference type="Proteomes" id="UP000266841">
    <property type="component" value="Unassembled WGS sequence"/>
</dbReference>
<dbReference type="PANTHER" id="PTHR46023">
    <property type="entry name" value="LIPASE CLASS 3 PROTEIN-LIKE"/>
    <property type="match status" value="1"/>
</dbReference>
<dbReference type="GO" id="GO:0006629">
    <property type="term" value="P:lipid metabolic process"/>
    <property type="evidence" value="ECO:0007669"/>
    <property type="project" value="InterPro"/>
</dbReference>
<dbReference type="CDD" id="cd00519">
    <property type="entry name" value="Lipase_3"/>
    <property type="match status" value="1"/>
</dbReference>
<keyword evidence="4" id="KW-1185">Reference proteome</keyword>
<dbReference type="OrthoDB" id="45753at2759"/>
<dbReference type="InterPro" id="IPR029058">
    <property type="entry name" value="AB_hydrolase_fold"/>
</dbReference>
<evidence type="ECO:0000259" key="2">
    <source>
        <dbReference type="Pfam" id="PF01764"/>
    </source>
</evidence>
<dbReference type="Gene3D" id="3.40.50.1820">
    <property type="entry name" value="alpha/beta hydrolase"/>
    <property type="match status" value="1"/>
</dbReference>
<feature type="region of interest" description="Disordered" evidence="1">
    <location>
        <begin position="58"/>
        <end position="125"/>
    </location>
</feature>
<feature type="region of interest" description="Disordered" evidence="1">
    <location>
        <begin position="215"/>
        <end position="244"/>
    </location>
</feature>
<dbReference type="Pfam" id="PF01764">
    <property type="entry name" value="Lipase_3"/>
    <property type="match status" value="1"/>
</dbReference>
<name>K0RET0_THAOC</name>
<sequence length="793" mass="86894">SSAGVYLLNYSTSSLDSRIDRAIGSAVDFAGSLAAGRTGRASSRLRLHCLPPVTRRRRRLDASLSSHTRPSSRHFAAERRRQGVVVSAESRGDHHQPWRGPRRDTGVKGKIMLPPLSRTGIRSPVTPGRRGDLVLASLLVGIGSYLEHGRDDLATGEQARPCYRGYHASSALCDTSNGQGGTGRGDNKESKGHSFFDAALQAKKGWLSSIERLVDDNKGGEGDENEGADEPEEAGQSSRPAQSAFERMRQRYLEFQRQDRPGPPASAHSSAGAAKQQGAENESTITDFVSFANKMLQAATGGRKDGPPDIGELVEKARGIANQTAGSPTFAQNNSLSQESSFLSQVVYFQENAAEIQRKIEVALGPHLADENFKDFVSAMPVAAMHYYLEHEDSIKTPSWKRRMHRFTPAIGLDLVAELNEALVLSELSYADTVEQVKDGLEVLSDTANEESDKEGDKPEWELLFCDTESRPNKPSHFLAMQKNASRYDDNLHILMVVRGTKSIGDLITDVMMQPADYEYVASDGRTVAGQAHDGIIESGRYLFLRHQKLLSTLLSLSKKRKLDITLVGHSLGAGAATIAAMEYNSGQLQDLGDVKVDARVIGFGCPALLSRELSRATEDFVTTVVADSDVIPRMSGATLGNLILDVSDFDYKEQAERDVEQALLKVKSSLTGSDGGKSIFRIDDADVSKIMSYVKRGLGNVATSTSHIETKGDDQRLEPILYPPGRCIHLYRDGIGISGSYVPCTFFNEIDVARTMFDDHLISSGYRRIFLAMMRDFHKDDHFSFSSKGFNY</sequence>
<dbReference type="AlphaFoldDB" id="K0RET0"/>
<dbReference type="InterPro" id="IPR002921">
    <property type="entry name" value="Fungal_lipase-type"/>
</dbReference>
<proteinExistence type="predicted"/>
<reference evidence="3 4" key="1">
    <citation type="journal article" date="2012" name="Genome Biol.">
        <title>Genome and low-iron response of an oceanic diatom adapted to chronic iron limitation.</title>
        <authorList>
            <person name="Lommer M."/>
            <person name="Specht M."/>
            <person name="Roy A.S."/>
            <person name="Kraemer L."/>
            <person name="Andreson R."/>
            <person name="Gutowska M.A."/>
            <person name="Wolf J."/>
            <person name="Bergner S.V."/>
            <person name="Schilhabel M.B."/>
            <person name="Klostermeier U.C."/>
            <person name="Beiko R.G."/>
            <person name="Rosenstiel P."/>
            <person name="Hippler M."/>
            <person name="Laroche J."/>
        </authorList>
    </citation>
    <scope>NUCLEOTIDE SEQUENCE [LARGE SCALE GENOMIC DNA]</scope>
    <source>
        <strain evidence="3 4">CCMP1005</strain>
    </source>
</reference>
<feature type="domain" description="Fungal lipase-type" evidence="2">
    <location>
        <begin position="496"/>
        <end position="638"/>
    </location>
</feature>
<feature type="region of interest" description="Disordered" evidence="1">
    <location>
        <begin position="257"/>
        <end position="282"/>
    </location>
</feature>
<evidence type="ECO:0000313" key="3">
    <source>
        <dbReference type="EMBL" id="EJK51715.1"/>
    </source>
</evidence>
<gene>
    <name evidence="3" type="ORF">THAOC_29088</name>
</gene>
<feature type="non-terminal residue" evidence="3">
    <location>
        <position position="1"/>
    </location>
</feature>
<evidence type="ECO:0000256" key="1">
    <source>
        <dbReference type="SAM" id="MobiDB-lite"/>
    </source>
</evidence>
<feature type="region of interest" description="Disordered" evidence="1">
    <location>
        <begin position="170"/>
        <end position="192"/>
    </location>
</feature>
<dbReference type="SUPFAM" id="SSF53474">
    <property type="entry name" value="alpha/beta-Hydrolases"/>
    <property type="match status" value="1"/>
</dbReference>
<dbReference type="PANTHER" id="PTHR46023:SF6">
    <property type="entry name" value="LIPASE CLASS 3 FAMILY PROTEIN"/>
    <property type="match status" value="1"/>
</dbReference>
<dbReference type="eggNOG" id="KOG2088">
    <property type="taxonomic scope" value="Eukaryota"/>
</dbReference>
<feature type="compositionally biased region" description="Basic and acidic residues" evidence="1">
    <location>
        <begin position="90"/>
        <end position="107"/>
    </location>
</feature>
<organism evidence="3 4">
    <name type="scientific">Thalassiosira oceanica</name>
    <name type="common">Marine diatom</name>
    <dbReference type="NCBI Taxonomy" id="159749"/>
    <lineage>
        <taxon>Eukaryota</taxon>
        <taxon>Sar</taxon>
        <taxon>Stramenopiles</taxon>
        <taxon>Ochrophyta</taxon>
        <taxon>Bacillariophyta</taxon>
        <taxon>Coscinodiscophyceae</taxon>
        <taxon>Thalassiosirophycidae</taxon>
        <taxon>Thalassiosirales</taxon>
        <taxon>Thalassiosiraceae</taxon>
        <taxon>Thalassiosira</taxon>
    </lineage>
</organism>
<comment type="caution">
    <text evidence="3">The sequence shown here is derived from an EMBL/GenBank/DDBJ whole genome shotgun (WGS) entry which is preliminary data.</text>
</comment>
<accession>K0RET0</accession>
<feature type="compositionally biased region" description="Acidic residues" evidence="1">
    <location>
        <begin position="222"/>
        <end position="233"/>
    </location>
</feature>
<evidence type="ECO:0000313" key="4">
    <source>
        <dbReference type="Proteomes" id="UP000266841"/>
    </source>
</evidence>
<dbReference type="EMBL" id="AGNL01041150">
    <property type="protein sequence ID" value="EJK51715.1"/>
    <property type="molecule type" value="Genomic_DNA"/>
</dbReference>
<protein>
    <recommendedName>
        <fullName evidence="2">Fungal lipase-type domain-containing protein</fullName>
    </recommendedName>
</protein>
<feature type="compositionally biased region" description="Low complexity" evidence="1">
    <location>
        <begin position="265"/>
        <end position="279"/>
    </location>
</feature>